<dbReference type="Gene3D" id="3.20.20.70">
    <property type="entry name" value="Aldolase class I"/>
    <property type="match status" value="1"/>
</dbReference>
<evidence type="ECO:0000256" key="3">
    <source>
        <dbReference type="PIRNR" id="PIRNR001365"/>
    </source>
</evidence>
<dbReference type="CDD" id="cd00408">
    <property type="entry name" value="DHDPS-like"/>
    <property type="match status" value="1"/>
</dbReference>
<evidence type="ECO:0000256" key="4">
    <source>
        <dbReference type="PIRSR" id="PIRSR001365-1"/>
    </source>
</evidence>
<name>A0A4V2SV85_9PSEU</name>
<feature type="binding site" evidence="5">
    <location>
        <position position="53"/>
    </location>
    <ligand>
        <name>pyruvate</name>
        <dbReference type="ChEBI" id="CHEBI:15361"/>
    </ligand>
</feature>
<keyword evidence="2 3" id="KW-0456">Lyase</keyword>
<comment type="caution">
    <text evidence="6">The sequence shown here is derived from an EMBL/GenBank/DDBJ whole genome shotgun (WGS) entry which is preliminary data.</text>
</comment>
<gene>
    <name evidence="6" type="ORF">EV191_1011311</name>
</gene>
<proteinExistence type="inferred from homology"/>
<evidence type="ECO:0000313" key="6">
    <source>
        <dbReference type="EMBL" id="TCP57356.1"/>
    </source>
</evidence>
<reference evidence="6 7" key="1">
    <citation type="submission" date="2019-03" db="EMBL/GenBank/DDBJ databases">
        <title>Genomic Encyclopedia of Type Strains, Phase IV (KMG-IV): sequencing the most valuable type-strain genomes for metagenomic binning, comparative biology and taxonomic classification.</title>
        <authorList>
            <person name="Goeker M."/>
        </authorList>
    </citation>
    <scope>NUCLEOTIDE SEQUENCE [LARGE SCALE GENOMIC DNA]</scope>
    <source>
        <strain evidence="6 7">DSM 45765</strain>
    </source>
</reference>
<sequence length="259" mass="26579">MGSDGTSSVFRGVGVALLTLFDETGAVEVKATAELANTLVELGMRGVIVGGSTAEAATLSGTERAELIRAVRDAIPADIPVVAGTGAPSSRQAIEYTRQAADAGASAALVLTPHRVPDPRPYYAKVAEAVPDLPLLAYHFPAAAEPGIRTDLLPDLPVVGVKDSTGDPDRLLTELASFDGDIYTGSAAVLGYAGPLGCAGAIVALGNAQPELCVRAFDGDFAAQRELTEAHLAAKGNFPHGLKALVAQRFGTPTHARID</sequence>
<dbReference type="SUPFAM" id="SSF51569">
    <property type="entry name" value="Aldolase"/>
    <property type="match status" value="1"/>
</dbReference>
<feature type="binding site" evidence="5">
    <location>
        <position position="202"/>
    </location>
    <ligand>
        <name>pyruvate</name>
        <dbReference type="ChEBI" id="CHEBI:15361"/>
    </ligand>
</feature>
<comment type="similarity">
    <text evidence="1 3">Belongs to the DapA family.</text>
</comment>
<dbReference type="GO" id="GO:0008840">
    <property type="term" value="F:4-hydroxy-tetrahydrodipicolinate synthase activity"/>
    <property type="evidence" value="ECO:0007669"/>
    <property type="project" value="TreeGrafter"/>
</dbReference>
<keyword evidence="7" id="KW-1185">Reference proteome</keyword>
<protein>
    <submittedName>
        <fullName evidence="6">4-hydroxy-tetrahydrodipicolinate synthase</fullName>
    </submittedName>
</protein>
<evidence type="ECO:0000313" key="7">
    <source>
        <dbReference type="Proteomes" id="UP000294911"/>
    </source>
</evidence>
<dbReference type="PIRSF" id="PIRSF001365">
    <property type="entry name" value="DHDPS"/>
    <property type="match status" value="1"/>
</dbReference>
<evidence type="ECO:0000256" key="2">
    <source>
        <dbReference type="ARBA" id="ARBA00023239"/>
    </source>
</evidence>
<dbReference type="EMBL" id="SLXQ01000001">
    <property type="protein sequence ID" value="TCP57356.1"/>
    <property type="molecule type" value="Genomic_DNA"/>
</dbReference>
<dbReference type="AlphaFoldDB" id="A0A4V2SV85"/>
<accession>A0A4V2SV85</accession>
<dbReference type="PANTHER" id="PTHR12128">
    <property type="entry name" value="DIHYDRODIPICOLINATE SYNTHASE"/>
    <property type="match status" value="1"/>
</dbReference>
<dbReference type="Pfam" id="PF00701">
    <property type="entry name" value="DHDPS"/>
    <property type="match status" value="1"/>
</dbReference>
<dbReference type="Proteomes" id="UP000294911">
    <property type="component" value="Unassembled WGS sequence"/>
</dbReference>
<dbReference type="InterPro" id="IPR002220">
    <property type="entry name" value="DapA-like"/>
</dbReference>
<feature type="active site" description="Schiff-base intermediate with substrate" evidence="4">
    <location>
        <position position="162"/>
    </location>
</feature>
<organism evidence="6 7">
    <name type="scientific">Tamaricihabitans halophyticus</name>
    <dbReference type="NCBI Taxonomy" id="1262583"/>
    <lineage>
        <taxon>Bacteria</taxon>
        <taxon>Bacillati</taxon>
        <taxon>Actinomycetota</taxon>
        <taxon>Actinomycetes</taxon>
        <taxon>Pseudonocardiales</taxon>
        <taxon>Pseudonocardiaceae</taxon>
        <taxon>Tamaricihabitans</taxon>
    </lineage>
</organism>
<dbReference type="OrthoDB" id="3680506at2"/>
<dbReference type="InterPro" id="IPR013785">
    <property type="entry name" value="Aldolase_TIM"/>
</dbReference>
<dbReference type="RefSeq" id="WP_132875841.1">
    <property type="nucleotide sequence ID" value="NZ_SLXQ01000001.1"/>
</dbReference>
<dbReference type="SMART" id="SM01130">
    <property type="entry name" value="DHDPS"/>
    <property type="match status" value="1"/>
</dbReference>
<dbReference type="PRINTS" id="PR00146">
    <property type="entry name" value="DHPICSNTHASE"/>
</dbReference>
<evidence type="ECO:0000256" key="1">
    <source>
        <dbReference type="ARBA" id="ARBA00007592"/>
    </source>
</evidence>
<feature type="active site" description="Proton donor/acceptor" evidence="4">
    <location>
        <position position="138"/>
    </location>
</feature>
<dbReference type="PANTHER" id="PTHR12128:SF66">
    <property type="entry name" value="4-HYDROXY-2-OXOGLUTARATE ALDOLASE, MITOCHONDRIAL"/>
    <property type="match status" value="1"/>
</dbReference>
<evidence type="ECO:0000256" key="5">
    <source>
        <dbReference type="PIRSR" id="PIRSR001365-2"/>
    </source>
</evidence>